<evidence type="ECO:0000313" key="8">
    <source>
        <dbReference type="Proteomes" id="UP000076420"/>
    </source>
</evidence>
<proteinExistence type="inferred from homology"/>
<gene>
    <name evidence="7" type="primary">106065722</name>
</gene>
<keyword evidence="4 6" id="KW-0547">Nucleotide-binding</keyword>
<dbReference type="GO" id="GO:0017109">
    <property type="term" value="C:glutamate-cysteine ligase complex"/>
    <property type="evidence" value="ECO:0007669"/>
    <property type="project" value="TreeGrafter"/>
</dbReference>
<dbReference type="GO" id="GO:0005524">
    <property type="term" value="F:ATP binding"/>
    <property type="evidence" value="ECO:0007669"/>
    <property type="project" value="UniProtKB-UniRule"/>
</dbReference>
<dbReference type="InterPro" id="IPR004308">
    <property type="entry name" value="GCS"/>
</dbReference>
<dbReference type="PANTHER" id="PTHR11164:SF0">
    <property type="entry name" value="GLUTAMATE--CYSTEINE LIGASE CATALYTIC SUBUNIT"/>
    <property type="match status" value="1"/>
</dbReference>
<dbReference type="VEuPathDB" id="VectorBase:BGLB026425"/>
<dbReference type="EnsemblMetazoa" id="BGLB026425-RA">
    <property type="protein sequence ID" value="BGLB026425-PA"/>
    <property type="gene ID" value="BGLB026425"/>
</dbReference>
<evidence type="ECO:0000256" key="2">
    <source>
        <dbReference type="ARBA" id="ARBA00022598"/>
    </source>
</evidence>
<sequence length="109" mass="12657">PLKEDRFQIPKSRYDSIDSYISPLGQCYNDIPLLIDQELCDELIKGGVEELLARHIAHLFIRDPVSVFSEKIDLDDENDTDHFEVCRFYISCVATHFLCTSSYNNTHLF</sequence>
<dbReference type="Proteomes" id="UP000076420">
    <property type="component" value="Unassembled WGS sequence"/>
</dbReference>
<dbReference type="VEuPathDB" id="VectorBase:BGLAX_036004"/>
<dbReference type="KEGG" id="bgt:106065722"/>
<dbReference type="UniPathway" id="UPA00142">
    <property type="reaction ID" value="UER00209"/>
</dbReference>
<dbReference type="PANTHER" id="PTHR11164">
    <property type="entry name" value="GLUTAMATE CYSTEINE LIGASE"/>
    <property type="match status" value="1"/>
</dbReference>
<evidence type="ECO:0000256" key="3">
    <source>
        <dbReference type="ARBA" id="ARBA00022684"/>
    </source>
</evidence>
<comment type="catalytic activity">
    <reaction evidence="6">
        <text>L-cysteine + L-glutamate + ATP = gamma-L-glutamyl-L-cysteine + ADP + phosphate + H(+)</text>
        <dbReference type="Rhea" id="RHEA:13285"/>
        <dbReference type="ChEBI" id="CHEBI:15378"/>
        <dbReference type="ChEBI" id="CHEBI:29985"/>
        <dbReference type="ChEBI" id="CHEBI:30616"/>
        <dbReference type="ChEBI" id="CHEBI:35235"/>
        <dbReference type="ChEBI" id="CHEBI:43474"/>
        <dbReference type="ChEBI" id="CHEBI:58173"/>
        <dbReference type="ChEBI" id="CHEBI:456216"/>
        <dbReference type="EC" id="6.3.2.2"/>
    </reaction>
</comment>
<name>A0A2C9L312_BIOGL</name>
<evidence type="ECO:0000256" key="1">
    <source>
        <dbReference type="ARBA" id="ARBA00012220"/>
    </source>
</evidence>
<evidence type="ECO:0000256" key="5">
    <source>
        <dbReference type="ARBA" id="ARBA00022840"/>
    </source>
</evidence>
<keyword evidence="2 6" id="KW-0436">Ligase</keyword>
<evidence type="ECO:0000313" key="7">
    <source>
        <dbReference type="EnsemblMetazoa" id="BGLB026425-PA"/>
    </source>
</evidence>
<organism evidence="7 8">
    <name type="scientific">Biomphalaria glabrata</name>
    <name type="common">Bloodfluke planorb</name>
    <name type="synonym">Freshwater snail</name>
    <dbReference type="NCBI Taxonomy" id="6526"/>
    <lineage>
        <taxon>Eukaryota</taxon>
        <taxon>Metazoa</taxon>
        <taxon>Spiralia</taxon>
        <taxon>Lophotrochozoa</taxon>
        <taxon>Mollusca</taxon>
        <taxon>Gastropoda</taxon>
        <taxon>Heterobranchia</taxon>
        <taxon>Euthyneura</taxon>
        <taxon>Panpulmonata</taxon>
        <taxon>Hygrophila</taxon>
        <taxon>Lymnaeoidea</taxon>
        <taxon>Planorbidae</taxon>
        <taxon>Biomphalaria</taxon>
    </lineage>
</organism>
<dbReference type="AlphaFoldDB" id="A0A2C9L312"/>
<dbReference type="EC" id="6.3.2.2" evidence="1 6"/>
<dbReference type="Pfam" id="PF03074">
    <property type="entry name" value="GCS"/>
    <property type="match status" value="1"/>
</dbReference>
<dbReference type="GO" id="GO:0004357">
    <property type="term" value="F:glutamate-cysteine ligase activity"/>
    <property type="evidence" value="ECO:0007669"/>
    <property type="project" value="UniProtKB-UniRule"/>
</dbReference>
<keyword evidence="5 6" id="KW-0067">ATP-binding</keyword>
<dbReference type="GO" id="GO:0006750">
    <property type="term" value="P:glutathione biosynthetic process"/>
    <property type="evidence" value="ECO:0007669"/>
    <property type="project" value="UniProtKB-UniRule"/>
</dbReference>
<comment type="similarity">
    <text evidence="6">Belongs to the glutamate--cysteine ligase type 3 family.</text>
</comment>
<evidence type="ECO:0000256" key="4">
    <source>
        <dbReference type="ARBA" id="ARBA00022741"/>
    </source>
</evidence>
<dbReference type="STRING" id="6526.A0A2C9L312"/>
<evidence type="ECO:0000256" key="6">
    <source>
        <dbReference type="RuleBase" id="RU367135"/>
    </source>
</evidence>
<reference evidence="7" key="1">
    <citation type="submission" date="2020-05" db="UniProtKB">
        <authorList>
            <consortium name="EnsemblMetazoa"/>
        </authorList>
    </citation>
    <scope>IDENTIFICATION</scope>
    <source>
        <strain evidence="7">BB02</strain>
    </source>
</reference>
<protein>
    <recommendedName>
        <fullName evidence="1 6">Glutamate--cysteine ligase</fullName>
        <ecNumber evidence="1 6">6.3.2.2</ecNumber>
    </recommendedName>
    <alternativeName>
        <fullName evidence="6">Gamma-ECS</fullName>
    </alternativeName>
    <alternativeName>
        <fullName evidence="6">Gamma-glutamylcysteine synthetase</fullName>
    </alternativeName>
</protein>
<comment type="pathway">
    <text evidence="6">Sulfur metabolism; glutathione biosynthesis; glutathione from L-cysteine and L-glutamate: step 1/2.</text>
</comment>
<keyword evidence="3 6" id="KW-0317">Glutathione biosynthesis</keyword>
<accession>A0A2C9L312</accession>